<evidence type="ECO:0000259" key="1">
    <source>
        <dbReference type="PROSITE" id="PS51186"/>
    </source>
</evidence>
<evidence type="ECO:0000313" key="3">
    <source>
        <dbReference type="Proteomes" id="UP000183987"/>
    </source>
</evidence>
<dbReference type="InterPro" id="IPR000182">
    <property type="entry name" value="GNAT_dom"/>
</dbReference>
<dbReference type="GO" id="GO:0016747">
    <property type="term" value="F:acyltransferase activity, transferring groups other than amino-acyl groups"/>
    <property type="evidence" value="ECO:0007669"/>
    <property type="project" value="InterPro"/>
</dbReference>
<dbReference type="InterPro" id="IPR016181">
    <property type="entry name" value="Acyl_CoA_acyltransferase"/>
</dbReference>
<dbReference type="SUPFAM" id="SSF55729">
    <property type="entry name" value="Acyl-CoA N-acyltransferases (Nat)"/>
    <property type="match status" value="1"/>
</dbReference>
<dbReference type="Gene3D" id="3.40.630.30">
    <property type="match status" value="1"/>
</dbReference>
<dbReference type="EMBL" id="FQUE01000007">
    <property type="protein sequence ID" value="SHF52867.1"/>
    <property type="molecule type" value="Genomic_DNA"/>
</dbReference>
<reference evidence="3" key="1">
    <citation type="submission" date="2016-11" db="EMBL/GenBank/DDBJ databases">
        <authorList>
            <person name="Varghese N."/>
            <person name="Submissions S."/>
        </authorList>
    </citation>
    <scope>NUCLEOTIDE SEQUENCE [LARGE SCALE GENOMIC DNA]</scope>
    <source>
        <strain evidence="3">DSM 29326</strain>
    </source>
</reference>
<organism evidence="2 3">
    <name type="scientific">Loktanella atrilutea</name>
    <dbReference type="NCBI Taxonomy" id="366533"/>
    <lineage>
        <taxon>Bacteria</taxon>
        <taxon>Pseudomonadati</taxon>
        <taxon>Pseudomonadota</taxon>
        <taxon>Alphaproteobacteria</taxon>
        <taxon>Rhodobacterales</taxon>
        <taxon>Roseobacteraceae</taxon>
        <taxon>Loktanella</taxon>
    </lineage>
</organism>
<protein>
    <submittedName>
        <fullName evidence="2">Protein N-acetyltransferase, RimJ/RimL family</fullName>
    </submittedName>
</protein>
<dbReference type="AlphaFoldDB" id="A0A1M5CE42"/>
<dbReference type="Proteomes" id="UP000183987">
    <property type="component" value="Unassembled WGS sequence"/>
</dbReference>
<proteinExistence type="predicted"/>
<dbReference type="Pfam" id="PF13302">
    <property type="entry name" value="Acetyltransf_3"/>
    <property type="match status" value="1"/>
</dbReference>
<dbReference type="OrthoDB" id="6293260at2"/>
<keyword evidence="3" id="KW-1185">Reference proteome</keyword>
<dbReference type="PANTHER" id="PTHR43792">
    <property type="entry name" value="GNAT FAMILY, PUTATIVE (AFU_ORTHOLOGUE AFUA_3G00765)-RELATED-RELATED"/>
    <property type="match status" value="1"/>
</dbReference>
<dbReference type="RefSeq" id="WP_072858011.1">
    <property type="nucleotide sequence ID" value="NZ_FQUE01000007.1"/>
</dbReference>
<keyword evidence="2" id="KW-0808">Transferase</keyword>
<gene>
    <name evidence="2" type="ORF">SAMN05444339_107143</name>
</gene>
<sequence>MTPSSTILQTGRLTLRRPAPGDWPAFRDFMMSDRATFFHQQGNLGTIWRSFAAELGHWDIFGCGMWSVTQRGDDRALGLVGPWTPPDWPETEIGWMIFDPAIEGTGIATEAARAALTHAFNVLGWTTAVSYIHPDNTRSVALAEKLGAVRDPKAARPANYDDSAVWRHQAPNTDH</sequence>
<name>A0A1M5CE42_LOKAT</name>
<dbReference type="PANTHER" id="PTHR43792:SF1">
    <property type="entry name" value="N-ACETYLTRANSFERASE DOMAIN-CONTAINING PROTEIN"/>
    <property type="match status" value="1"/>
</dbReference>
<dbReference type="PROSITE" id="PS51186">
    <property type="entry name" value="GNAT"/>
    <property type="match status" value="1"/>
</dbReference>
<evidence type="ECO:0000313" key="2">
    <source>
        <dbReference type="EMBL" id="SHF52867.1"/>
    </source>
</evidence>
<dbReference type="STRING" id="366533.SAMN05444339_107143"/>
<dbReference type="InterPro" id="IPR051531">
    <property type="entry name" value="N-acetyltransferase"/>
</dbReference>
<feature type="domain" description="N-acetyltransferase" evidence="1">
    <location>
        <begin position="13"/>
        <end position="171"/>
    </location>
</feature>
<accession>A0A1M5CE42</accession>